<dbReference type="PROSITE" id="PS51347">
    <property type="entry name" value="PHOSPHOTRIESTERASE_2"/>
    <property type="match status" value="1"/>
</dbReference>
<comment type="caution">
    <text evidence="5">The sequence shown here is derived from an EMBL/GenBank/DDBJ whole genome shotgun (WGS) entry which is preliminary data.</text>
</comment>
<evidence type="ECO:0000256" key="1">
    <source>
        <dbReference type="ARBA" id="ARBA00022723"/>
    </source>
</evidence>
<dbReference type="Proteomes" id="UP001500831">
    <property type="component" value="Unassembled WGS sequence"/>
</dbReference>
<sequence>MSGPLPGADAVIRTVLGDVPPGRLGRTDYHEHLFQATPLLSGDELDDEERSAAEAGLLRASGIDAMIDATPCALGRDPAAVARISHRTGLRVVMTTGAHRLDHYGPDHWITRLSPDDLAALFTRDLLHGVPARDRPPGRAGETPAAGPDGEPVRAGVLKAGIGYWSIGAFERRVIEAVGEAHRRTGAPVMVHLEHGSASFEVLALLRENGVAAGRVALAHIDRNPDPGLHAELAAAGAYLGYDGVARHRGHPDSVLLDCLCEVAARGGASRLLLGGDVARRTRYVAYGGMPGLGYLGERFLPRLRERAGEALERAILVDNPARLLARRAVPNPARPTG</sequence>
<dbReference type="RefSeq" id="WP_344979248.1">
    <property type="nucleotide sequence ID" value="NZ_BAAAVI010000062.1"/>
</dbReference>
<feature type="modified residue" description="N6-carboxylysine" evidence="3">
    <location>
        <position position="159"/>
    </location>
</feature>
<dbReference type="Pfam" id="PF02126">
    <property type="entry name" value="PTE"/>
    <property type="match status" value="2"/>
</dbReference>
<keyword evidence="6" id="KW-1185">Reference proteome</keyword>
<evidence type="ECO:0000256" key="3">
    <source>
        <dbReference type="PROSITE-ProRule" id="PRU00679"/>
    </source>
</evidence>
<name>A0ABN3W679_9ACTN</name>
<dbReference type="PIRSF" id="PIRSF016839">
    <property type="entry name" value="PhP"/>
    <property type="match status" value="1"/>
</dbReference>
<gene>
    <name evidence="5" type="ORF">GCM10010517_63530</name>
</gene>
<keyword evidence="2" id="KW-0378">Hydrolase</keyword>
<organism evidence="5 6">
    <name type="scientific">Streptosporangium fragile</name>
    <dbReference type="NCBI Taxonomy" id="46186"/>
    <lineage>
        <taxon>Bacteria</taxon>
        <taxon>Bacillati</taxon>
        <taxon>Actinomycetota</taxon>
        <taxon>Actinomycetes</taxon>
        <taxon>Streptosporangiales</taxon>
        <taxon>Streptosporangiaceae</taxon>
        <taxon>Streptosporangium</taxon>
    </lineage>
</organism>
<evidence type="ECO:0000313" key="6">
    <source>
        <dbReference type="Proteomes" id="UP001500831"/>
    </source>
</evidence>
<evidence type="ECO:0000256" key="4">
    <source>
        <dbReference type="SAM" id="MobiDB-lite"/>
    </source>
</evidence>
<reference evidence="5 6" key="1">
    <citation type="journal article" date="2019" name="Int. J. Syst. Evol. Microbiol.">
        <title>The Global Catalogue of Microorganisms (GCM) 10K type strain sequencing project: providing services to taxonomists for standard genome sequencing and annotation.</title>
        <authorList>
            <consortium name="The Broad Institute Genomics Platform"/>
            <consortium name="The Broad Institute Genome Sequencing Center for Infectious Disease"/>
            <person name="Wu L."/>
            <person name="Ma J."/>
        </authorList>
    </citation>
    <scope>NUCLEOTIDE SEQUENCE [LARGE SCALE GENOMIC DNA]</scope>
    <source>
        <strain evidence="5 6">JCM 6242</strain>
    </source>
</reference>
<protein>
    <submittedName>
        <fullName evidence="5">Phosphotriesterase</fullName>
    </submittedName>
</protein>
<dbReference type="PANTHER" id="PTHR10819">
    <property type="entry name" value="PHOSPHOTRIESTERASE-RELATED"/>
    <property type="match status" value="1"/>
</dbReference>
<dbReference type="InterPro" id="IPR001559">
    <property type="entry name" value="Phosphotriesterase"/>
</dbReference>
<dbReference type="InterPro" id="IPR032466">
    <property type="entry name" value="Metal_Hydrolase"/>
</dbReference>
<evidence type="ECO:0000256" key="2">
    <source>
        <dbReference type="ARBA" id="ARBA00022801"/>
    </source>
</evidence>
<feature type="region of interest" description="Disordered" evidence="4">
    <location>
        <begin position="130"/>
        <end position="152"/>
    </location>
</feature>
<accession>A0ABN3W679</accession>
<dbReference type="Gene3D" id="3.20.20.140">
    <property type="entry name" value="Metal-dependent hydrolases"/>
    <property type="match status" value="1"/>
</dbReference>
<comment type="similarity">
    <text evidence="3">Belongs to the metallo-dependent hydrolases superfamily. Phosphotriesterase family.</text>
</comment>
<keyword evidence="1" id="KW-0479">Metal-binding</keyword>
<dbReference type="PANTHER" id="PTHR10819:SF3">
    <property type="entry name" value="PHOSPHOTRIESTERASE-RELATED PROTEIN"/>
    <property type="match status" value="1"/>
</dbReference>
<dbReference type="EMBL" id="BAAAVI010000062">
    <property type="protein sequence ID" value="GAA2898436.1"/>
    <property type="molecule type" value="Genomic_DNA"/>
</dbReference>
<dbReference type="SUPFAM" id="SSF51556">
    <property type="entry name" value="Metallo-dependent hydrolases"/>
    <property type="match status" value="1"/>
</dbReference>
<evidence type="ECO:0000313" key="5">
    <source>
        <dbReference type="EMBL" id="GAA2898436.1"/>
    </source>
</evidence>
<proteinExistence type="inferred from homology"/>